<dbReference type="Gene3D" id="3.40.50.1000">
    <property type="entry name" value="HAD superfamily/HAD-like"/>
    <property type="match status" value="1"/>
</dbReference>
<comment type="caution">
    <text evidence="4">The sequence shown here is derived from an EMBL/GenBank/DDBJ whole genome shotgun (WGS) entry which is preliminary data.</text>
</comment>
<comment type="function">
    <text evidence="1">Essential component of the TIM23 complex, a complex that mediates the translocation of transit peptide-containing proteins across the mitochondrial inner membrane.</text>
</comment>
<feature type="domain" description="FCP1 homology" evidence="3">
    <location>
        <begin position="1"/>
        <end position="113"/>
    </location>
</feature>
<dbReference type="InterPro" id="IPR050365">
    <property type="entry name" value="TIM50"/>
</dbReference>
<dbReference type="CDD" id="cd07521">
    <property type="entry name" value="HAD_FCP1-like"/>
    <property type="match status" value="1"/>
</dbReference>
<proteinExistence type="inferred from homology"/>
<keyword evidence="1" id="KW-0811">Translocation</keyword>
<dbReference type="SMART" id="SM00577">
    <property type="entry name" value="CPDc"/>
    <property type="match status" value="1"/>
</dbReference>
<keyword evidence="5" id="KW-1185">Reference proteome</keyword>
<comment type="similarity">
    <text evidence="1">Belongs to the TIM50 family.</text>
</comment>
<dbReference type="SUPFAM" id="SSF56784">
    <property type="entry name" value="HAD-like"/>
    <property type="match status" value="1"/>
</dbReference>
<dbReference type="InterPro" id="IPR004274">
    <property type="entry name" value="FCP1_dom"/>
</dbReference>
<keyword evidence="1" id="KW-0653">Protein transport</keyword>
<dbReference type="GO" id="GO:0005744">
    <property type="term" value="C:TIM23 mitochondrial import inner membrane translocase complex"/>
    <property type="evidence" value="ECO:0007669"/>
    <property type="project" value="UniProtKB-UniRule"/>
</dbReference>
<keyword evidence="1" id="KW-0496">Mitochondrion</keyword>
<keyword evidence="1" id="KW-0809">Transit peptide</keyword>
<organism evidence="4 5">
    <name type="scientific">Arachis hypogaea</name>
    <name type="common">Peanut</name>
    <dbReference type="NCBI Taxonomy" id="3818"/>
    <lineage>
        <taxon>Eukaryota</taxon>
        <taxon>Viridiplantae</taxon>
        <taxon>Streptophyta</taxon>
        <taxon>Embryophyta</taxon>
        <taxon>Tracheophyta</taxon>
        <taxon>Spermatophyta</taxon>
        <taxon>Magnoliopsida</taxon>
        <taxon>eudicotyledons</taxon>
        <taxon>Gunneridae</taxon>
        <taxon>Pentapetalae</taxon>
        <taxon>rosids</taxon>
        <taxon>fabids</taxon>
        <taxon>Fabales</taxon>
        <taxon>Fabaceae</taxon>
        <taxon>Papilionoideae</taxon>
        <taxon>50 kb inversion clade</taxon>
        <taxon>dalbergioids sensu lato</taxon>
        <taxon>Dalbergieae</taxon>
        <taxon>Pterocarpus clade</taxon>
        <taxon>Arachis</taxon>
    </lineage>
</organism>
<protein>
    <recommendedName>
        <fullName evidence="1">Mitochondrial import inner membrane translocase subunit TIM50</fullName>
    </recommendedName>
</protein>
<dbReference type="EMBL" id="SDMP01000004">
    <property type="protein sequence ID" value="RYR61422.1"/>
    <property type="molecule type" value="Genomic_DNA"/>
</dbReference>
<dbReference type="STRING" id="3818.A0A445DE40"/>
<sequence>MRALIDGTEIEFYVLNHSDLEEFLSALKAKFKVVIFTAALREYAELVLDKLDQDNQYVSHMLYWDSCHPVDERLVKDLSETGRKLDQVVILDNNPKSFSKQPETGRPSNNWNR</sequence>
<dbReference type="PROSITE" id="PS50969">
    <property type="entry name" value="FCP1"/>
    <property type="match status" value="1"/>
</dbReference>
<comment type="subunit">
    <text evidence="1">Component of the TIM23 complex.</text>
</comment>
<dbReference type="GO" id="GO:0015031">
    <property type="term" value="P:protein transport"/>
    <property type="evidence" value="ECO:0007669"/>
    <property type="project" value="UniProtKB-KW"/>
</dbReference>
<feature type="compositionally biased region" description="Polar residues" evidence="2">
    <location>
        <begin position="94"/>
        <end position="113"/>
    </location>
</feature>
<evidence type="ECO:0000313" key="4">
    <source>
        <dbReference type="EMBL" id="RYR61422.1"/>
    </source>
</evidence>
<dbReference type="PANTHER" id="PTHR12210">
    <property type="entry name" value="DULLARD PROTEIN PHOSPHATASE"/>
    <property type="match status" value="1"/>
</dbReference>
<evidence type="ECO:0000256" key="2">
    <source>
        <dbReference type="SAM" id="MobiDB-lite"/>
    </source>
</evidence>
<accession>A0A445DE40</accession>
<evidence type="ECO:0000313" key="5">
    <source>
        <dbReference type="Proteomes" id="UP000289738"/>
    </source>
</evidence>
<dbReference type="Proteomes" id="UP000289738">
    <property type="component" value="Chromosome A04"/>
</dbReference>
<evidence type="ECO:0000259" key="3">
    <source>
        <dbReference type="PROSITE" id="PS50969"/>
    </source>
</evidence>
<comment type="subcellular location">
    <subcellularLocation>
        <location evidence="1">Mitochondrion inner membrane</location>
        <topology evidence="1">Single-pass membrane protein</topology>
    </subcellularLocation>
</comment>
<dbReference type="Pfam" id="PF03031">
    <property type="entry name" value="NIF"/>
    <property type="match status" value="1"/>
</dbReference>
<evidence type="ECO:0000256" key="1">
    <source>
        <dbReference type="RuleBase" id="RU365079"/>
    </source>
</evidence>
<reference evidence="4 5" key="1">
    <citation type="submission" date="2019-01" db="EMBL/GenBank/DDBJ databases">
        <title>Sequencing of cultivated peanut Arachis hypogaea provides insights into genome evolution and oil improvement.</title>
        <authorList>
            <person name="Chen X."/>
        </authorList>
    </citation>
    <scope>NUCLEOTIDE SEQUENCE [LARGE SCALE GENOMIC DNA]</scope>
    <source>
        <strain evidence="5">cv. Fuhuasheng</strain>
        <tissue evidence="4">Leaves</tissue>
    </source>
</reference>
<dbReference type="InterPro" id="IPR036412">
    <property type="entry name" value="HAD-like_sf"/>
</dbReference>
<keyword evidence="1" id="KW-0813">Transport</keyword>
<dbReference type="InterPro" id="IPR023214">
    <property type="entry name" value="HAD_sf"/>
</dbReference>
<name>A0A445DE40_ARAHY</name>
<feature type="region of interest" description="Disordered" evidence="2">
    <location>
        <begin position="92"/>
        <end position="113"/>
    </location>
</feature>
<dbReference type="AlphaFoldDB" id="A0A445DE40"/>
<gene>
    <name evidence="4" type="ORF">Ahy_A04g018595</name>
</gene>